<dbReference type="RefSeq" id="WP_110998444.1">
    <property type="nucleotide sequence ID" value="NZ_QKTW01000013.1"/>
</dbReference>
<evidence type="ECO:0000313" key="3">
    <source>
        <dbReference type="EMBL" id="PZF73381.1"/>
    </source>
</evidence>
<proteinExistence type="predicted"/>
<dbReference type="InterPro" id="IPR025295">
    <property type="entry name" value="eCIS_core_dom"/>
</dbReference>
<dbReference type="EMBL" id="QKTW01000013">
    <property type="protein sequence ID" value="PZF73381.1"/>
    <property type="molecule type" value="Genomic_DNA"/>
</dbReference>
<protein>
    <recommendedName>
        <fullName evidence="2">eCIS core domain-containing protein</fullName>
    </recommendedName>
</protein>
<sequence length="368" mass="40639">MKTQSIHRQSEGASAAQHEASGSMRRQDAPVFIQRKCKDCEEEIRLKPANSFAQKKGAETQHASDAVTNKIAHTKGEGNQLPEQTRNFMEQRMNADFSNVRVHKDADAAQISEDLNAHAFTVGSDIYFNEGKYAPESSQGQHLLAHELTHTMQQGGTAQGIQRDDKDGDKTYAPKPEFDFKFLPPDLQFKIFHLLLEADTSKVHLDYHTKTFMAGLSYQYGDALSFNLKYKDFTTKFGWTPGDNKFALGFNTGAFSANLSATPGESKYGLGLHYGAPLLPYNFQMADTFNAGGRSVGNLAGGLPGAINDPIGFYKQYKPDIENVSKTVDLVKKITDEGKSKIRFGADFSLSYDPVNKVLVTAKVGLLF</sequence>
<accession>A0A2W2ADP1</accession>
<evidence type="ECO:0000256" key="1">
    <source>
        <dbReference type="SAM" id="MobiDB-lite"/>
    </source>
</evidence>
<dbReference type="Proteomes" id="UP000248745">
    <property type="component" value="Unassembled WGS sequence"/>
</dbReference>
<name>A0A2W2ADP1_9BACT</name>
<organism evidence="3 4">
    <name type="scientific">Taibaiella soli</name>
    <dbReference type="NCBI Taxonomy" id="1649169"/>
    <lineage>
        <taxon>Bacteria</taxon>
        <taxon>Pseudomonadati</taxon>
        <taxon>Bacteroidota</taxon>
        <taxon>Chitinophagia</taxon>
        <taxon>Chitinophagales</taxon>
        <taxon>Chitinophagaceae</taxon>
        <taxon>Taibaiella</taxon>
    </lineage>
</organism>
<evidence type="ECO:0000259" key="2">
    <source>
        <dbReference type="Pfam" id="PF13699"/>
    </source>
</evidence>
<reference evidence="3 4" key="1">
    <citation type="submission" date="2018-06" db="EMBL/GenBank/DDBJ databases">
        <title>Mucibacter soli gen. nov., sp. nov., a new member of the family Chitinophagaceae producing mucin.</title>
        <authorList>
            <person name="Kim M.-K."/>
            <person name="Park S."/>
            <person name="Kim T.-S."/>
            <person name="Joung Y."/>
            <person name="Han J.-H."/>
            <person name="Kim S.B."/>
        </authorList>
    </citation>
    <scope>NUCLEOTIDE SEQUENCE [LARGE SCALE GENOMIC DNA]</scope>
    <source>
        <strain evidence="3 4">R1-15</strain>
    </source>
</reference>
<gene>
    <name evidence="3" type="ORF">DN068_08295</name>
</gene>
<comment type="caution">
    <text evidence="3">The sequence shown here is derived from an EMBL/GenBank/DDBJ whole genome shotgun (WGS) entry which is preliminary data.</text>
</comment>
<feature type="domain" description="eCIS core" evidence="2">
    <location>
        <begin position="80"/>
        <end position="157"/>
    </location>
</feature>
<evidence type="ECO:0000313" key="4">
    <source>
        <dbReference type="Proteomes" id="UP000248745"/>
    </source>
</evidence>
<keyword evidence="4" id="KW-1185">Reference proteome</keyword>
<feature type="region of interest" description="Disordered" evidence="1">
    <location>
        <begin position="1"/>
        <end position="29"/>
    </location>
</feature>
<dbReference type="AlphaFoldDB" id="A0A2W2ADP1"/>
<dbReference type="OrthoDB" id="4317910at2"/>
<dbReference type="Pfam" id="PF13699">
    <property type="entry name" value="eCIS_core"/>
    <property type="match status" value="1"/>
</dbReference>